<evidence type="ECO:0008006" key="9">
    <source>
        <dbReference type="Google" id="ProtNLM"/>
    </source>
</evidence>
<dbReference type="PIRSF" id="PIRSF005739">
    <property type="entry name" value="O-mtase"/>
    <property type="match status" value="1"/>
</dbReference>
<dbReference type="GO" id="GO:0008171">
    <property type="term" value="F:O-methyltransferase activity"/>
    <property type="evidence" value="ECO:0007669"/>
    <property type="project" value="InterPro"/>
</dbReference>
<dbReference type="InterPro" id="IPR001077">
    <property type="entry name" value="COMT_C"/>
</dbReference>
<feature type="region of interest" description="Disordered" evidence="4">
    <location>
        <begin position="1"/>
        <end position="25"/>
    </location>
</feature>
<dbReference type="EMBL" id="JACHJB010000002">
    <property type="protein sequence ID" value="MBB6347788.1"/>
    <property type="molecule type" value="Genomic_DNA"/>
</dbReference>
<evidence type="ECO:0000259" key="5">
    <source>
        <dbReference type="Pfam" id="PF00891"/>
    </source>
</evidence>
<dbReference type="SUPFAM" id="SSF53335">
    <property type="entry name" value="S-adenosyl-L-methionine-dependent methyltransferases"/>
    <property type="match status" value="1"/>
</dbReference>
<dbReference type="SUPFAM" id="SSF46785">
    <property type="entry name" value="Winged helix' DNA-binding domain"/>
    <property type="match status" value="1"/>
</dbReference>
<dbReference type="PANTHER" id="PTHR43712">
    <property type="entry name" value="PUTATIVE (AFU_ORTHOLOGUE AFUA_4G14580)-RELATED"/>
    <property type="match status" value="1"/>
</dbReference>
<keyword evidence="1" id="KW-0489">Methyltransferase</keyword>
<evidence type="ECO:0000256" key="3">
    <source>
        <dbReference type="ARBA" id="ARBA00022691"/>
    </source>
</evidence>
<evidence type="ECO:0000259" key="6">
    <source>
        <dbReference type="Pfam" id="PF08100"/>
    </source>
</evidence>
<proteinExistence type="predicted"/>
<dbReference type="GO" id="GO:0046983">
    <property type="term" value="F:protein dimerization activity"/>
    <property type="evidence" value="ECO:0007669"/>
    <property type="project" value="InterPro"/>
</dbReference>
<comment type="caution">
    <text evidence="7">The sequence shown here is derived from an EMBL/GenBank/DDBJ whole genome shotgun (WGS) entry which is preliminary data.</text>
</comment>
<dbReference type="InterPro" id="IPR012967">
    <property type="entry name" value="COMT_dimerisation"/>
</dbReference>
<evidence type="ECO:0000256" key="4">
    <source>
        <dbReference type="SAM" id="MobiDB-lite"/>
    </source>
</evidence>
<dbReference type="InterPro" id="IPR029063">
    <property type="entry name" value="SAM-dependent_MTases_sf"/>
</dbReference>
<reference evidence="7 8" key="1">
    <citation type="submission" date="2020-08" db="EMBL/GenBank/DDBJ databases">
        <title>Sequencing the genomes of 1000 actinobacteria strains.</title>
        <authorList>
            <person name="Klenk H.-P."/>
        </authorList>
    </citation>
    <scope>NUCLEOTIDE SEQUENCE [LARGE SCALE GENOMIC DNA]</scope>
    <source>
        <strain evidence="7 8">DSM 45913</strain>
    </source>
</reference>
<accession>A0A7X0C3F4</accession>
<dbReference type="InterPro" id="IPR036388">
    <property type="entry name" value="WH-like_DNA-bd_sf"/>
</dbReference>
<evidence type="ECO:0000313" key="7">
    <source>
        <dbReference type="EMBL" id="MBB6347788.1"/>
    </source>
</evidence>
<evidence type="ECO:0000256" key="1">
    <source>
        <dbReference type="ARBA" id="ARBA00022603"/>
    </source>
</evidence>
<dbReference type="Pfam" id="PF08100">
    <property type="entry name" value="Dimerisation"/>
    <property type="match status" value="1"/>
</dbReference>
<dbReference type="AlphaFoldDB" id="A0A7X0C3F4"/>
<dbReference type="Proteomes" id="UP000583800">
    <property type="component" value="Unassembled WGS sequence"/>
</dbReference>
<evidence type="ECO:0000313" key="8">
    <source>
        <dbReference type="Proteomes" id="UP000583800"/>
    </source>
</evidence>
<dbReference type="GO" id="GO:0032259">
    <property type="term" value="P:methylation"/>
    <property type="evidence" value="ECO:0007669"/>
    <property type="project" value="UniProtKB-KW"/>
</dbReference>
<dbReference type="Gene3D" id="1.10.10.10">
    <property type="entry name" value="Winged helix-like DNA-binding domain superfamily/Winged helix DNA-binding domain"/>
    <property type="match status" value="1"/>
</dbReference>
<dbReference type="InterPro" id="IPR036390">
    <property type="entry name" value="WH_DNA-bd_sf"/>
</dbReference>
<feature type="domain" description="O-methyltransferase C-terminal" evidence="5">
    <location>
        <begin position="134"/>
        <end position="340"/>
    </location>
</feature>
<sequence>MTNPGTPARQGRSAGDGEPPSREGRGGRLDIAAFVRLTELADYIVPFALRVVCDLRVADHLAGGPRSTGELAAATGAHEDSLRRLLRALASRGVFAEVAGDRFELTPLAQPLRSDHPLSLRDAFPLLAAEVEAWAHADHSVWTGRPAFELVHGRPYWDHFGAHPAQGRRVDALQAAATGLHLRTLVPAYDWAALDSVVDVGGGNGTFVAGLLARFPGLRATLFDLPDVVAQAPAVLAAAGVADRCEIVGGSFFDGVPAGAGGYVLKTVLPGWDDERAGALLRRVREAMRPDSRLIALEAVPPPGDAFDVAKLFDVQTLVMTGTGHRTHEELAGLLEGAGLRLVGVTRTATLAVVEAVMGDAGPAAPGR</sequence>
<organism evidence="7 8">
    <name type="scientific">Nonomuraea muscovyensis</name>
    <dbReference type="NCBI Taxonomy" id="1124761"/>
    <lineage>
        <taxon>Bacteria</taxon>
        <taxon>Bacillati</taxon>
        <taxon>Actinomycetota</taxon>
        <taxon>Actinomycetes</taxon>
        <taxon>Streptosporangiales</taxon>
        <taxon>Streptosporangiaceae</taxon>
        <taxon>Nonomuraea</taxon>
    </lineage>
</organism>
<keyword evidence="2" id="KW-0808">Transferase</keyword>
<dbReference type="CDD" id="cd02440">
    <property type="entry name" value="AdoMet_MTases"/>
    <property type="match status" value="1"/>
</dbReference>
<dbReference type="Gene3D" id="3.40.50.150">
    <property type="entry name" value="Vaccinia Virus protein VP39"/>
    <property type="match status" value="1"/>
</dbReference>
<protein>
    <recommendedName>
        <fullName evidence="9">Methyltransferase</fullName>
    </recommendedName>
</protein>
<dbReference type="RefSeq" id="WP_221496496.1">
    <property type="nucleotide sequence ID" value="NZ_JACHJB010000002.1"/>
</dbReference>
<name>A0A7X0C3F4_9ACTN</name>
<gene>
    <name evidence="7" type="ORF">FHU36_004333</name>
</gene>
<dbReference type="Pfam" id="PF00891">
    <property type="entry name" value="Methyltransf_2"/>
    <property type="match status" value="1"/>
</dbReference>
<dbReference type="Gene3D" id="1.10.287.1350">
    <property type="match status" value="1"/>
</dbReference>
<dbReference type="PROSITE" id="PS51683">
    <property type="entry name" value="SAM_OMT_II"/>
    <property type="match status" value="1"/>
</dbReference>
<dbReference type="PANTHER" id="PTHR43712:SF2">
    <property type="entry name" value="O-METHYLTRANSFERASE CICE"/>
    <property type="match status" value="1"/>
</dbReference>
<feature type="domain" description="O-methyltransferase dimerisation" evidence="6">
    <location>
        <begin position="41"/>
        <end position="110"/>
    </location>
</feature>
<keyword evidence="8" id="KW-1185">Reference proteome</keyword>
<evidence type="ECO:0000256" key="2">
    <source>
        <dbReference type="ARBA" id="ARBA00022679"/>
    </source>
</evidence>
<dbReference type="InterPro" id="IPR016461">
    <property type="entry name" value="COMT-like"/>
</dbReference>
<keyword evidence="3" id="KW-0949">S-adenosyl-L-methionine</keyword>